<comment type="caution">
    <text evidence="2">The sequence shown here is derived from an EMBL/GenBank/DDBJ whole genome shotgun (WGS) entry which is preliminary data.</text>
</comment>
<protein>
    <submittedName>
        <fullName evidence="2">Vitamin B12 dependent methionine synthase activation subunit</fullName>
    </submittedName>
</protein>
<proteinExistence type="predicted"/>
<dbReference type="RefSeq" id="WP_186874641.1">
    <property type="nucleotide sequence ID" value="NZ_JACOPF010000001.1"/>
</dbReference>
<reference evidence="2" key="1">
    <citation type="submission" date="2020-08" db="EMBL/GenBank/DDBJ databases">
        <title>Genome public.</title>
        <authorList>
            <person name="Liu C."/>
            <person name="Sun Q."/>
        </authorList>
    </citation>
    <scope>NUCLEOTIDE SEQUENCE</scope>
    <source>
        <strain evidence="2">NSJ-55</strain>
    </source>
</reference>
<evidence type="ECO:0000313" key="3">
    <source>
        <dbReference type="Proteomes" id="UP000652477"/>
    </source>
</evidence>
<dbReference type="Proteomes" id="UP000652477">
    <property type="component" value="Unassembled WGS sequence"/>
</dbReference>
<dbReference type="Pfam" id="PF02965">
    <property type="entry name" value="Met_synt_B12"/>
    <property type="match status" value="1"/>
</dbReference>
<dbReference type="Gene3D" id="3.40.109.40">
    <property type="match status" value="1"/>
</dbReference>
<dbReference type="InterPro" id="IPR004223">
    <property type="entry name" value="VitB12-dep_Met_synth_activ_dom"/>
</dbReference>
<gene>
    <name evidence="2" type="ORF">H8S37_03475</name>
</gene>
<feature type="domain" description="AdoMet activation" evidence="1">
    <location>
        <begin position="77"/>
        <end position="191"/>
    </location>
</feature>
<evidence type="ECO:0000259" key="1">
    <source>
        <dbReference type="Pfam" id="PF02965"/>
    </source>
</evidence>
<dbReference type="SUPFAM" id="SSF56507">
    <property type="entry name" value="Methionine synthase activation domain-like"/>
    <property type="match status" value="1"/>
</dbReference>
<evidence type="ECO:0000313" key="2">
    <source>
        <dbReference type="EMBL" id="MBC5687994.1"/>
    </source>
</evidence>
<keyword evidence="3" id="KW-1185">Reference proteome</keyword>
<organism evidence="2 3">
    <name type="scientific">Mediterraneibacter hominis</name>
    <dbReference type="NCBI Taxonomy" id="2763054"/>
    <lineage>
        <taxon>Bacteria</taxon>
        <taxon>Bacillati</taxon>
        <taxon>Bacillota</taxon>
        <taxon>Clostridia</taxon>
        <taxon>Lachnospirales</taxon>
        <taxon>Lachnospiraceae</taxon>
        <taxon>Mediterraneibacter</taxon>
    </lineage>
</organism>
<sequence>MEKRVREAIRYLGFGRNAVDDQTLAMISDSFKELEQAASLKSIYRIFDFRQINDTEMMAGSLKIKSRNLGKNLRGCSDVIFFGATLGTGVDALLRRYTITDMAKTVVLQACAAAMLEEYCDMCQKKIGEKLRKEEKYLRPRFSPGYGDFAIEYQKSLIRMLDCAKTIGLTMTDSCMMTPTKSVTAVIGVSTAEEKCHIKGCEVCEKKDCIYRRDTL</sequence>
<name>A0A923LGR8_9FIRM</name>
<dbReference type="InterPro" id="IPR017342">
    <property type="entry name" value="S-AdoMet-dep_Met_synth_prd"/>
</dbReference>
<dbReference type="InterPro" id="IPR037010">
    <property type="entry name" value="VitB12-dep_Met_synth_activ_sf"/>
</dbReference>
<dbReference type="PIRSF" id="PIRSF037984">
    <property type="entry name" value="Met_synth_TM0269_prd"/>
    <property type="match status" value="1"/>
</dbReference>
<dbReference type="EMBL" id="JACOPF010000001">
    <property type="protein sequence ID" value="MBC5687994.1"/>
    <property type="molecule type" value="Genomic_DNA"/>
</dbReference>
<accession>A0A923LGR8</accession>
<dbReference type="GO" id="GO:0008705">
    <property type="term" value="F:methionine synthase activity"/>
    <property type="evidence" value="ECO:0007669"/>
    <property type="project" value="InterPro"/>
</dbReference>
<dbReference type="AlphaFoldDB" id="A0A923LGR8"/>